<dbReference type="Proteomes" id="UP000192578">
    <property type="component" value="Unassembled WGS sequence"/>
</dbReference>
<evidence type="ECO:0000256" key="2">
    <source>
        <dbReference type="SAM" id="MobiDB-lite"/>
    </source>
</evidence>
<feature type="coiled-coil region" evidence="1">
    <location>
        <begin position="587"/>
        <end position="621"/>
    </location>
</feature>
<protein>
    <submittedName>
        <fullName evidence="3">Uncharacterized protein</fullName>
    </submittedName>
</protein>
<feature type="compositionally biased region" description="Polar residues" evidence="2">
    <location>
        <begin position="898"/>
        <end position="907"/>
    </location>
</feature>
<accession>A0A1W0WTL6</accession>
<keyword evidence="4" id="KW-1185">Reference proteome</keyword>
<keyword evidence="1" id="KW-0175">Coiled coil</keyword>
<evidence type="ECO:0000313" key="3">
    <source>
        <dbReference type="EMBL" id="OQV18542.1"/>
    </source>
</evidence>
<feature type="region of interest" description="Disordered" evidence="2">
    <location>
        <begin position="1137"/>
        <end position="1183"/>
    </location>
</feature>
<sequence length="1270" mass="144022">MTPTPESPLPGLRTKTGFLAAVASEVRAAFLKTQKTVPPKPFVNTYRPPVLLSTLEPKVKKHVHINDAHKRSFAKIRQRNSYELITRHLLQALQKESTNIQELTTSSEPVGKATQQAPGTGKTAQQAPEAIVRQSSPGRRHRRPTERRRTHHGRATKDQHYFYKKHHLPTPPFVRKLAAKFRVDANFDEHVSQSPESTRRLNLANPVTDKNRAFVRNPGHSSNLYAVHESPSLVATENFVRTSRQLQRVTLPVLGPNRVQTEMIHLRDKRFRVPVLNFDQRAMAQRFKAVRNNPEYLAGIRVECGQDWQLSDKSALIGKKLPYPNSQLLATARRDRKMQVNKKLSILQRTRDLNRKETRLALKKRKVRRMQLTLQELDEDMCKAAKQSDRKAIEHEGLLRRSDQHTIVAIHAANDTKVEREQAERLLADVQAHNNMLLCHNVRREEKIKLVDRFINVIYDSVPEDIKKVLLDRRKKERRERLQKHPIPPMAGSATTDIKLMSEVVKCHKSLSEESRVDFPSDDEDIDANGDKLLPLLYEDPSEIIPHLGELYRASTEAYHTMGQIRYESRSIRTRVGIEGEVAAERNKKIQLDCDRVEEEIRILSNEIEVIRSDNDRYETKEFRRDHMRRPINILRNHIFRYYRRNFETPEESIKKMLIRMHTSVTDIVAKFQDIPLEYTRQCYQAAEKDPTLENFIAAEMVKRDVHDRRMQKFYYRSLDPPEIIWGRACTPHWEVAEFMANQLHQYENEVTSMEFGEMATNDPDTWLASRIRQMTEIEFEGIPSPIRGLEEEEEIPSSHAIPHPGNALDETESRHATITCTAVAPLDEAPTKTPAPEPITEIAQPKSYPDLTELDIQHDLKTKHFFSNYEVMMKGDDVAASAPTTTTADVPVVLPTNGTEENSSGSAAVPQGGLPQMESFDKSSTSRDSGASGYQERGSKNIRDSQMDPARTLRSTIRPGEAPALNKSQHELSARPRAPHMDDYSDMFVVDFLERNSDKADEADNSTHPLDNGSESELLIIEGEVIGDCSVSRLVPAKSSTRNEWIDETESRHTTITWAAVAPLDEAPTQGPSPEPVTEIAQPKSYPDLTELDIQHDLKIKHFFSNYEVMMKGDDVAASTSTTTADVPVMLLTNGTEENNSGSAAVPQGGLPQVEPLDATSTNIRDSQMDPPRTSRPPAPHMDDYSDMFMVDFLERNSDKADETPDSYSHPLDNGSESEFLIIDGEVIGDCSVSRLVPAKSSTRLITSHDPMIVTGPNCRAQVNVVQTK</sequence>
<evidence type="ECO:0000313" key="4">
    <source>
        <dbReference type="Proteomes" id="UP000192578"/>
    </source>
</evidence>
<reference evidence="4" key="1">
    <citation type="submission" date="2017-01" db="EMBL/GenBank/DDBJ databases">
        <title>Comparative genomics of anhydrobiosis in the tardigrade Hypsibius dujardini.</title>
        <authorList>
            <person name="Yoshida Y."/>
            <person name="Koutsovoulos G."/>
            <person name="Laetsch D."/>
            <person name="Stevens L."/>
            <person name="Kumar S."/>
            <person name="Horikawa D."/>
            <person name="Ishino K."/>
            <person name="Komine S."/>
            <person name="Tomita M."/>
            <person name="Blaxter M."/>
            <person name="Arakawa K."/>
        </authorList>
    </citation>
    <scope>NUCLEOTIDE SEQUENCE [LARGE SCALE GENOMIC DNA]</scope>
    <source>
        <strain evidence="4">Z151</strain>
    </source>
</reference>
<feature type="compositionally biased region" description="Basic residues" evidence="2">
    <location>
        <begin position="138"/>
        <end position="154"/>
    </location>
</feature>
<feature type="compositionally biased region" description="Basic and acidic residues" evidence="2">
    <location>
        <begin position="938"/>
        <end position="947"/>
    </location>
</feature>
<evidence type="ECO:0000256" key="1">
    <source>
        <dbReference type="SAM" id="Coils"/>
    </source>
</evidence>
<proteinExistence type="predicted"/>
<organism evidence="3 4">
    <name type="scientific">Hypsibius exemplaris</name>
    <name type="common">Freshwater tardigrade</name>
    <dbReference type="NCBI Taxonomy" id="2072580"/>
    <lineage>
        <taxon>Eukaryota</taxon>
        <taxon>Metazoa</taxon>
        <taxon>Ecdysozoa</taxon>
        <taxon>Tardigrada</taxon>
        <taxon>Eutardigrada</taxon>
        <taxon>Parachela</taxon>
        <taxon>Hypsibioidea</taxon>
        <taxon>Hypsibiidae</taxon>
        <taxon>Hypsibius</taxon>
    </lineage>
</organism>
<dbReference type="OrthoDB" id="10606621at2759"/>
<feature type="compositionally biased region" description="Basic and acidic residues" evidence="2">
    <location>
        <begin position="969"/>
        <end position="982"/>
    </location>
</feature>
<feature type="region of interest" description="Disordered" evidence="2">
    <location>
        <begin position="100"/>
        <end position="157"/>
    </location>
</feature>
<name>A0A1W0WTL6_HYPEX</name>
<gene>
    <name evidence="3" type="ORF">BV898_07368</name>
</gene>
<feature type="compositionally biased region" description="Polar residues" evidence="2">
    <location>
        <begin position="100"/>
        <end position="126"/>
    </location>
</feature>
<feature type="region of interest" description="Disordered" evidence="2">
    <location>
        <begin position="890"/>
        <end position="982"/>
    </location>
</feature>
<dbReference type="EMBL" id="MTYJ01000048">
    <property type="protein sequence ID" value="OQV18542.1"/>
    <property type="molecule type" value="Genomic_DNA"/>
</dbReference>
<dbReference type="AlphaFoldDB" id="A0A1W0WTL6"/>
<comment type="caution">
    <text evidence="3">The sequence shown here is derived from an EMBL/GenBank/DDBJ whole genome shotgun (WGS) entry which is preliminary data.</text>
</comment>